<organism evidence="1 2">
    <name type="scientific">Streptomyces citrinus</name>
    <dbReference type="NCBI Taxonomy" id="3118173"/>
    <lineage>
        <taxon>Bacteria</taxon>
        <taxon>Bacillati</taxon>
        <taxon>Actinomycetota</taxon>
        <taxon>Actinomycetes</taxon>
        <taxon>Kitasatosporales</taxon>
        <taxon>Streptomycetaceae</taxon>
        <taxon>Streptomyces</taxon>
    </lineage>
</organism>
<protein>
    <submittedName>
        <fullName evidence="1">Uncharacterized protein</fullName>
    </submittedName>
</protein>
<gene>
    <name evidence="1" type="ORF">V2W30_09115</name>
</gene>
<name>A0ACD5A986_9ACTN</name>
<evidence type="ECO:0000313" key="1">
    <source>
        <dbReference type="EMBL" id="WWQ63484.1"/>
    </source>
</evidence>
<accession>A0ACD5A986</accession>
<dbReference type="EMBL" id="CP146022">
    <property type="protein sequence ID" value="WWQ63484.1"/>
    <property type="molecule type" value="Genomic_DNA"/>
</dbReference>
<sequence length="94" mass="10260">MTPRRIAAYRTADGDLRWVLPARAGCAFAPADYVRRGKAVLIAQPCTESSVPWTERIVAVDSLGRIVPRRTPLGNELPASRHPGRGGNPFASHR</sequence>
<keyword evidence="2" id="KW-1185">Reference proteome</keyword>
<reference evidence="1" key="1">
    <citation type="journal article" date="2025" name="Int. J. Syst. Evol. Microbiol.">
        <title>Streptomyces citrinus sp. nov., with yellow diffusible pigment.</title>
        <authorList>
            <person name="He Y."/>
            <person name="Yang E."/>
            <person name="Xu J."/>
            <person name="Sun Y."/>
            <person name="Sun L."/>
        </authorList>
    </citation>
    <scope>NUCLEOTIDE SEQUENCE</scope>
    <source>
        <strain evidence="1">Q6</strain>
    </source>
</reference>
<dbReference type="Proteomes" id="UP001432251">
    <property type="component" value="Chromosome"/>
</dbReference>
<proteinExistence type="predicted"/>
<evidence type="ECO:0000313" key="2">
    <source>
        <dbReference type="Proteomes" id="UP001432251"/>
    </source>
</evidence>